<dbReference type="InterPro" id="IPR022742">
    <property type="entry name" value="Hydrolase_4"/>
</dbReference>
<sequence length="327" mass="37166">MADERKRIKVASYCAGLPFSDVIKATRAPGLLRPEIISNYEYFARESITAPFGKRIMDSRNKTDPLRRTKFRIQLKEQRDYNTRLNPFFTCRTTRTMSQEIKQESSKLEGPKIGKQLAERGFLAFGHDHPGHGKSSGPYLQANSFEKDYADNVIFSCESKNKEFNEKVPLYIIGHSMGGLIAFRAIIKRPELFKAAVLMGAALMLPPEQTSYLKVAAIKDKELLEQIKNDPLRGRAGVKASFGCAFMDEIINIERRLGEVRLPVLVQYGENDTIIPPTASEIIFDAISSTDKEKHKYSNAFHNLYYEIPEVRNEAIQEAVAWIENHN</sequence>
<dbReference type="PRINTS" id="PR00111">
    <property type="entry name" value="ABHYDROLASE"/>
</dbReference>
<gene>
    <name evidence="2" type="ORF">LSAA_501</name>
</gene>
<dbReference type="PANTHER" id="PTHR11614">
    <property type="entry name" value="PHOSPHOLIPASE-RELATED"/>
    <property type="match status" value="1"/>
</dbReference>
<reference evidence="2" key="1">
    <citation type="submission" date="2021-02" db="EMBL/GenBank/DDBJ databases">
        <authorList>
            <person name="Bekaert M."/>
        </authorList>
    </citation>
    <scope>NUCLEOTIDE SEQUENCE</scope>
    <source>
        <strain evidence="2">IoA-00</strain>
    </source>
</reference>
<organism evidence="2 3">
    <name type="scientific">Lepeophtheirus salmonis</name>
    <name type="common">Salmon louse</name>
    <name type="synonym">Caligus salmonis</name>
    <dbReference type="NCBI Taxonomy" id="72036"/>
    <lineage>
        <taxon>Eukaryota</taxon>
        <taxon>Metazoa</taxon>
        <taxon>Ecdysozoa</taxon>
        <taxon>Arthropoda</taxon>
        <taxon>Crustacea</taxon>
        <taxon>Multicrustacea</taxon>
        <taxon>Hexanauplia</taxon>
        <taxon>Copepoda</taxon>
        <taxon>Siphonostomatoida</taxon>
        <taxon>Caligidae</taxon>
        <taxon>Lepeophtheirus</taxon>
    </lineage>
</organism>
<proteinExistence type="predicted"/>
<dbReference type="OrthoDB" id="194865at2759"/>
<name>A0A7R8H0S3_LEPSM</name>
<dbReference type="InterPro" id="IPR029058">
    <property type="entry name" value="AB_hydrolase_fold"/>
</dbReference>
<keyword evidence="2" id="KW-0378">Hydrolase</keyword>
<dbReference type="GO" id="GO:0047372">
    <property type="term" value="F:monoacylglycerol lipase activity"/>
    <property type="evidence" value="ECO:0007669"/>
    <property type="project" value="UniProtKB-EC"/>
</dbReference>
<dbReference type="EC" id="3.1.1.23" evidence="2"/>
<accession>A0A7R8H0S3</accession>
<dbReference type="EMBL" id="HG994580">
    <property type="protein sequence ID" value="CAF2774716.1"/>
    <property type="molecule type" value="Genomic_DNA"/>
</dbReference>
<dbReference type="SUPFAM" id="SSF53474">
    <property type="entry name" value="alpha/beta-Hydrolases"/>
    <property type="match status" value="1"/>
</dbReference>
<dbReference type="Gene3D" id="3.40.50.1820">
    <property type="entry name" value="alpha/beta hydrolase"/>
    <property type="match status" value="1"/>
</dbReference>
<evidence type="ECO:0000313" key="3">
    <source>
        <dbReference type="Proteomes" id="UP000675881"/>
    </source>
</evidence>
<protein>
    <submittedName>
        <fullName evidence="2">MGLL</fullName>
        <ecNumber evidence="2">3.1.1.23</ecNumber>
    </submittedName>
</protein>
<dbReference type="Proteomes" id="UP000675881">
    <property type="component" value="Chromosome 1"/>
</dbReference>
<dbReference type="Pfam" id="PF12146">
    <property type="entry name" value="Hydrolase_4"/>
    <property type="match status" value="1"/>
</dbReference>
<dbReference type="InterPro" id="IPR051044">
    <property type="entry name" value="MAG_DAG_Lipase"/>
</dbReference>
<feature type="domain" description="Serine aminopeptidase S33" evidence="1">
    <location>
        <begin position="113"/>
        <end position="307"/>
    </location>
</feature>
<dbReference type="InterPro" id="IPR000073">
    <property type="entry name" value="AB_hydrolase_1"/>
</dbReference>
<keyword evidence="3" id="KW-1185">Reference proteome</keyword>
<evidence type="ECO:0000259" key="1">
    <source>
        <dbReference type="Pfam" id="PF12146"/>
    </source>
</evidence>
<evidence type="ECO:0000313" key="2">
    <source>
        <dbReference type="EMBL" id="CAF2774716.1"/>
    </source>
</evidence>
<dbReference type="AlphaFoldDB" id="A0A7R8H0S3"/>